<dbReference type="Proteomes" id="UP000601435">
    <property type="component" value="Unassembled WGS sequence"/>
</dbReference>
<comment type="caution">
    <text evidence="3">The sequence shown here is derived from an EMBL/GenBank/DDBJ whole genome shotgun (WGS) entry which is preliminary data.</text>
</comment>
<feature type="compositionally biased region" description="Basic residues" evidence="1">
    <location>
        <begin position="296"/>
        <end position="312"/>
    </location>
</feature>
<evidence type="ECO:0000313" key="3">
    <source>
        <dbReference type="EMBL" id="CAE7239665.1"/>
    </source>
</evidence>
<name>A0A812LCI5_9DINO</name>
<dbReference type="Pfam" id="PF00595">
    <property type="entry name" value="PDZ"/>
    <property type="match status" value="1"/>
</dbReference>
<dbReference type="InterPro" id="IPR036034">
    <property type="entry name" value="PDZ_sf"/>
</dbReference>
<proteinExistence type="predicted"/>
<dbReference type="InterPro" id="IPR001478">
    <property type="entry name" value="PDZ"/>
</dbReference>
<dbReference type="AlphaFoldDB" id="A0A812LCI5"/>
<dbReference type="PROSITE" id="PS50106">
    <property type="entry name" value="PDZ"/>
    <property type="match status" value="1"/>
</dbReference>
<reference evidence="3" key="1">
    <citation type="submission" date="2021-02" db="EMBL/GenBank/DDBJ databases">
        <authorList>
            <person name="Dougan E. K."/>
            <person name="Rhodes N."/>
            <person name="Thang M."/>
            <person name="Chan C."/>
        </authorList>
    </citation>
    <scope>NUCLEOTIDE SEQUENCE</scope>
</reference>
<feature type="domain" description="PDZ" evidence="2">
    <location>
        <begin position="199"/>
        <end position="260"/>
    </location>
</feature>
<dbReference type="Gene3D" id="2.30.42.10">
    <property type="match status" value="1"/>
</dbReference>
<dbReference type="OrthoDB" id="419157at2759"/>
<feature type="region of interest" description="Disordered" evidence="1">
    <location>
        <begin position="263"/>
        <end position="312"/>
    </location>
</feature>
<evidence type="ECO:0000256" key="1">
    <source>
        <dbReference type="SAM" id="MobiDB-lite"/>
    </source>
</evidence>
<feature type="non-terminal residue" evidence="3">
    <location>
        <position position="1"/>
    </location>
</feature>
<protein>
    <recommendedName>
        <fullName evidence="2">PDZ domain-containing protein</fullName>
    </recommendedName>
</protein>
<accession>A0A812LCI5</accession>
<organism evidence="3 4">
    <name type="scientific">Symbiodinium necroappetens</name>
    <dbReference type="NCBI Taxonomy" id="1628268"/>
    <lineage>
        <taxon>Eukaryota</taxon>
        <taxon>Sar</taxon>
        <taxon>Alveolata</taxon>
        <taxon>Dinophyceae</taxon>
        <taxon>Suessiales</taxon>
        <taxon>Symbiodiniaceae</taxon>
        <taxon>Symbiodinium</taxon>
    </lineage>
</organism>
<keyword evidence="4" id="KW-1185">Reference proteome</keyword>
<sequence length="312" mass="34086">GRKETLDHSGKFGLGTEDEAASSLWKEADSVVQAVTEEVVDISWKLQKALGAKPSMASQLLSRVVRRMGDDDGMNITLRRVLDDDHSTSQDEGPSVNYEPARLLVSETLQQLHLQVHDERGRDVDKELDLAEDVRAFLAGSLYPQGDDEPEMDTLMTVVTNYEEAVVVGFENPKMRDEVTLTPPVNVDEVDAEIVVVAGSALGFVAPGQPPHVLHVDPDTETAKHGIQSDDLLLSIDGQDISQLDQDKVAALLRTAKSLIFERPAGAGGEEDAGQARAAEETKAVEARAPTQAQRSRSRRRGRHRESKHADD</sequence>
<gene>
    <name evidence="3" type="ORF">SNEC2469_LOCUS4236</name>
</gene>
<dbReference type="SUPFAM" id="SSF50156">
    <property type="entry name" value="PDZ domain-like"/>
    <property type="match status" value="1"/>
</dbReference>
<dbReference type="EMBL" id="CAJNJA010008713">
    <property type="protein sequence ID" value="CAE7239665.1"/>
    <property type="molecule type" value="Genomic_DNA"/>
</dbReference>
<feature type="non-terminal residue" evidence="3">
    <location>
        <position position="312"/>
    </location>
</feature>
<evidence type="ECO:0000259" key="2">
    <source>
        <dbReference type="PROSITE" id="PS50106"/>
    </source>
</evidence>
<evidence type="ECO:0000313" key="4">
    <source>
        <dbReference type="Proteomes" id="UP000601435"/>
    </source>
</evidence>